<dbReference type="PANTHER" id="PTHR36000">
    <property type="entry name" value="DEFECTIVE 1273 PROTEIN, PUTATIVE-RELATED"/>
    <property type="match status" value="1"/>
</dbReference>
<evidence type="ECO:0000313" key="2">
    <source>
        <dbReference type="Proteomes" id="UP001472677"/>
    </source>
</evidence>
<reference evidence="1 2" key="1">
    <citation type="journal article" date="2024" name="G3 (Bethesda)">
        <title>Genome assembly of Hibiscus sabdariffa L. provides insights into metabolisms of medicinal natural products.</title>
        <authorList>
            <person name="Kim T."/>
        </authorList>
    </citation>
    <scope>NUCLEOTIDE SEQUENCE [LARGE SCALE GENOMIC DNA]</scope>
    <source>
        <strain evidence="1">TK-2024</strain>
        <tissue evidence="1">Old leaves</tissue>
    </source>
</reference>
<proteinExistence type="predicted"/>
<gene>
    <name evidence="1" type="ORF">V6N12_074974</name>
</gene>
<dbReference type="Proteomes" id="UP001472677">
    <property type="component" value="Unassembled WGS sequence"/>
</dbReference>
<dbReference type="EMBL" id="JBBPBM010000072">
    <property type="protein sequence ID" value="KAK8512395.1"/>
    <property type="molecule type" value="Genomic_DNA"/>
</dbReference>
<sequence>MALLASYVLPSTLNTKVKQYEHQPCSSQLHSFQLQLKSRPRRRVSPKCQMKITMAQFGDPNKIKEQLAIIKNKLWENSPESVKSFPWQKAENLLLEKLIIAGQKALKLFFVAFFVFSCLSDFMFSISRNQELMIPFGLIVGLLMSDFLKETSQEAFRSFEGKDMEMKWQLSAMCGFFVVFKFVSAFFSIQTRVFLSHVANGGLMQVLWLWRGLEAGNEDSLFSMKDGSSSSSSGVAES</sequence>
<organism evidence="1 2">
    <name type="scientific">Hibiscus sabdariffa</name>
    <name type="common">roselle</name>
    <dbReference type="NCBI Taxonomy" id="183260"/>
    <lineage>
        <taxon>Eukaryota</taxon>
        <taxon>Viridiplantae</taxon>
        <taxon>Streptophyta</taxon>
        <taxon>Embryophyta</taxon>
        <taxon>Tracheophyta</taxon>
        <taxon>Spermatophyta</taxon>
        <taxon>Magnoliopsida</taxon>
        <taxon>eudicotyledons</taxon>
        <taxon>Gunneridae</taxon>
        <taxon>Pentapetalae</taxon>
        <taxon>rosids</taxon>
        <taxon>malvids</taxon>
        <taxon>Malvales</taxon>
        <taxon>Malvaceae</taxon>
        <taxon>Malvoideae</taxon>
        <taxon>Hibiscus</taxon>
    </lineage>
</organism>
<name>A0ABR2C0K4_9ROSI</name>
<evidence type="ECO:0000313" key="1">
    <source>
        <dbReference type="EMBL" id="KAK8512395.1"/>
    </source>
</evidence>
<comment type="caution">
    <text evidence="1">The sequence shown here is derived from an EMBL/GenBank/DDBJ whole genome shotgun (WGS) entry which is preliminary data.</text>
</comment>
<keyword evidence="2" id="KW-1185">Reference proteome</keyword>
<dbReference type="PANTHER" id="PTHR36000:SF3">
    <property type="entry name" value="EMBRYO DEFECTIVE 1273"/>
    <property type="match status" value="1"/>
</dbReference>
<accession>A0ABR2C0K4</accession>
<protein>
    <submittedName>
        <fullName evidence="1">Uncharacterized protein</fullName>
    </submittedName>
</protein>